<dbReference type="PANTHER" id="PTHR46943">
    <property type="entry name" value="PENTRAXIN-RELATED PROTEIN PTX3"/>
    <property type="match status" value="1"/>
</dbReference>
<feature type="domain" description="LamG-like jellyroll fold" evidence="4">
    <location>
        <begin position="1006"/>
        <end position="1154"/>
    </location>
</feature>
<dbReference type="GO" id="GO:0030246">
    <property type="term" value="F:carbohydrate binding"/>
    <property type="evidence" value="ECO:0007669"/>
    <property type="project" value="UniProtKB-KW"/>
</dbReference>
<dbReference type="NCBIfam" id="NF033679">
    <property type="entry name" value="DNRLRE_dom"/>
    <property type="match status" value="1"/>
</dbReference>
<keyword evidence="5" id="KW-0430">Lectin</keyword>
<dbReference type="Pfam" id="PF13385">
    <property type="entry name" value="Laminin_G_3"/>
    <property type="match status" value="2"/>
</dbReference>
<gene>
    <name evidence="5" type="ORF">SAMN06264365_103520</name>
</gene>
<dbReference type="Gene3D" id="2.60.120.200">
    <property type="match status" value="2"/>
</dbReference>
<dbReference type="SMART" id="SM00560">
    <property type="entry name" value="LamGL"/>
    <property type="match status" value="2"/>
</dbReference>
<accession>A0A238XKS1</accession>
<reference evidence="5 6" key="1">
    <citation type="submission" date="2017-06" db="EMBL/GenBank/DDBJ databases">
        <authorList>
            <person name="Kim H.J."/>
            <person name="Triplett B.A."/>
        </authorList>
    </citation>
    <scope>NUCLEOTIDE SEQUENCE [LARGE SCALE GENOMIC DNA]</scope>
    <source>
        <strain evidence="5 6">DSM 43151</strain>
    </source>
</reference>
<dbReference type="EMBL" id="FZNR01000003">
    <property type="protein sequence ID" value="SNR59168.1"/>
    <property type="molecule type" value="Genomic_DNA"/>
</dbReference>
<dbReference type="InterPro" id="IPR042837">
    <property type="entry name" value="PTX3"/>
</dbReference>
<feature type="signal peptide" evidence="3">
    <location>
        <begin position="1"/>
        <end position="27"/>
    </location>
</feature>
<dbReference type="GO" id="GO:0006955">
    <property type="term" value="P:immune response"/>
    <property type="evidence" value="ECO:0007669"/>
    <property type="project" value="InterPro"/>
</dbReference>
<dbReference type="InterPro" id="IPR013320">
    <property type="entry name" value="ConA-like_dom_sf"/>
</dbReference>
<evidence type="ECO:0000256" key="2">
    <source>
        <dbReference type="ARBA" id="ARBA00023157"/>
    </source>
</evidence>
<evidence type="ECO:0000256" key="1">
    <source>
        <dbReference type="ARBA" id="ARBA00022729"/>
    </source>
</evidence>
<dbReference type="RefSeq" id="WP_179277053.1">
    <property type="nucleotide sequence ID" value="NZ_BOMU01000093.1"/>
</dbReference>
<evidence type="ECO:0000313" key="5">
    <source>
        <dbReference type="EMBL" id="SNR59168.1"/>
    </source>
</evidence>
<dbReference type="InterPro" id="IPR006558">
    <property type="entry name" value="LamG-like"/>
</dbReference>
<dbReference type="SUPFAM" id="SSF49899">
    <property type="entry name" value="Concanavalin A-like lectins/glucanases"/>
    <property type="match status" value="2"/>
</dbReference>
<dbReference type="PANTHER" id="PTHR46943:SF1">
    <property type="entry name" value="PENTRAXIN-RELATED PROTEIN PTX3"/>
    <property type="match status" value="1"/>
</dbReference>
<keyword evidence="6" id="KW-1185">Reference proteome</keyword>
<sequence>MSKRGRRGRGTGIAAALGALLAAYTLAGSGAPPAVPEVLPATESALLASGESEPIRQTAQAADIEAQKTGFPVEIGAFRGEARSVFANPDGTQTAVEYVRPVRVLRDNRWVPVDPTLVRAADGRIVPKATTMGLRLSSGGDATLAKLSSAGRAVELAWNRELPKPTLDGNSATYANVLPDVDLVVSADVDGFSHVLVVKTPEAAAAPELAAIQMPVRSDGVELRESADGGLTAVDSASGGTLFDALAPKMWDSGTAVTAAKSTKQAAKAVQALAEEPAESSREADVGVNLAAGKITLTPDRAMLTDPKTRYPVFIDPVWKSSSRTLWTMVSKGYPNEAYSKFDGKAFEGVGECPVWSGECAGTGVKRLLFAIPTSAYAKKDILSAVFRITLYHTVDDSNAREVQLWDTNGITTTTTWANQPTWNTKLASASPTKTTHSCSGVDPNVEFNVQGAVQNAARASKGTMTFGLKAASETDDSYWKKFCSNASLQVRYNTKPSKPVDSEVKQTPGGVCPQTASYVSELPKLSAILRDVDDNPSGTREKLRGEFKLWWTNLDGSPGSKTYPTGEDVSGAWFYYPMANVTGIPENVTINWQVRAYDTETAGDWNSRVCKFVYDKSAPTAPTITSVEFPVEDQAYDGVGRYVTFRFTASSGDTAEYRWGLNQDPSANNVVKPAASGGQAEVRVLITKPNSGWISVMAVDRAGKTSAVTSYDFVANQEIGAAEWRLKDPAGAAEAAEASGGSPAVATGGVQFGVPGPGGGADFAARLDGQPGTRLTGATGVVDTTRSFSVSTWVRLADKDTDHVAVSMDGTGEAVFTLGYQKAADTWSFALSATDVRSLGDFRVSGGKPAVGEWTHLVAAFDEEKNSLALYVNGASTGTAVRRSQVNARGHVQIGGRLRHGAYADPWHGELSDIRIFDRIAVDLDVAMLFKLVPQRLAYWQLNEGTETSTPESGGGPALTLSGGPTFYHAVDEFSLPPLVGDGHLELDGTDDYAATSVPVVQTSDSYTVTARVRLASLDAERPMTVVAQSGTKASAFRVRYAPGDDGGRWELVLPHADDVSTDPDHSTVVTNVLPTSQDSGIFLAVVYDNFADQIRLYVDGQLVETSTAAFDHAWKSTGGLQLGRALVAGGYTEHLSGAIDDVRVYAGVADQTMVQLLGQPINELPEA</sequence>
<protein>
    <submittedName>
        <fullName evidence="5">Concanavalin A-like lectin/glucanases superfamily protein</fullName>
    </submittedName>
</protein>
<evidence type="ECO:0000313" key="6">
    <source>
        <dbReference type="Proteomes" id="UP000198415"/>
    </source>
</evidence>
<dbReference type="AlphaFoldDB" id="A0A238XKS1"/>
<evidence type="ECO:0000259" key="4">
    <source>
        <dbReference type="SMART" id="SM00560"/>
    </source>
</evidence>
<name>A0A238XKS1_9ACTN</name>
<feature type="chain" id="PRO_5039013517" evidence="3">
    <location>
        <begin position="28"/>
        <end position="1169"/>
    </location>
</feature>
<keyword evidence="2" id="KW-1015">Disulfide bond</keyword>
<keyword evidence="1 3" id="KW-0732">Signal</keyword>
<feature type="domain" description="LamG-like jellyroll fold" evidence="4">
    <location>
        <begin position="787"/>
        <end position="925"/>
    </location>
</feature>
<proteinExistence type="predicted"/>
<dbReference type="Proteomes" id="UP000198415">
    <property type="component" value="Unassembled WGS sequence"/>
</dbReference>
<evidence type="ECO:0000256" key="3">
    <source>
        <dbReference type="SAM" id="SignalP"/>
    </source>
</evidence>
<organism evidence="5 6">
    <name type="scientific">Actinoplanes regularis</name>
    <dbReference type="NCBI Taxonomy" id="52697"/>
    <lineage>
        <taxon>Bacteria</taxon>
        <taxon>Bacillati</taxon>
        <taxon>Actinomycetota</taxon>
        <taxon>Actinomycetes</taxon>
        <taxon>Micromonosporales</taxon>
        <taxon>Micromonosporaceae</taxon>
        <taxon>Actinoplanes</taxon>
    </lineage>
</organism>